<dbReference type="Proteomes" id="UP001165584">
    <property type="component" value="Unassembled WGS sequence"/>
</dbReference>
<evidence type="ECO:0000256" key="1">
    <source>
        <dbReference type="SAM" id="MobiDB-lite"/>
    </source>
</evidence>
<feature type="transmembrane region" description="Helical" evidence="2">
    <location>
        <begin position="63"/>
        <end position="92"/>
    </location>
</feature>
<comment type="caution">
    <text evidence="3">The sequence shown here is derived from an EMBL/GenBank/DDBJ whole genome shotgun (WGS) entry which is preliminary data.</text>
</comment>
<proteinExistence type="predicted"/>
<dbReference type="Pfam" id="PF07332">
    <property type="entry name" value="Phage_holin_3_6"/>
    <property type="match status" value="1"/>
</dbReference>
<evidence type="ECO:0000256" key="2">
    <source>
        <dbReference type="SAM" id="Phobius"/>
    </source>
</evidence>
<dbReference type="InterPro" id="IPR009937">
    <property type="entry name" value="Phage_holin_3_6"/>
</dbReference>
<name>A0ABT2GV71_9MICO</name>
<keyword evidence="4" id="KW-1185">Reference proteome</keyword>
<sequence length="140" mass="14186">MPDSRRTSTNGAAPPVEPESEPAAADERSTARLISDLPRLIVDLVQDELAALKKEISARIARLGIGAGLIAGAAFVGFFALAVFVAAAVIALSLVLPAWAAALIVVGGLLLVAAILAAIGARTLKKKTGPDATHDARGDG</sequence>
<dbReference type="RefSeq" id="WP_259509955.1">
    <property type="nucleotide sequence ID" value="NZ_JANLCM010000002.1"/>
</dbReference>
<keyword evidence="2" id="KW-1133">Transmembrane helix</keyword>
<evidence type="ECO:0000313" key="4">
    <source>
        <dbReference type="Proteomes" id="UP001165584"/>
    </source>
</evidence>
<reference evidence="3" key="1">
    <citation type="submission" date="2022-08" db="EMBL/GenBank/DDBJ databases">
        <authorList>
            <person name="Deng Y."/>
            <person name="Han X.-F."/>
            <person name="Zhang Y.-Q."/>
        </authorList>
    </citation>
    <scope>NUCLEOTIDE SEQUENCE</scope>
    <source>
        <strain evidence="3">CPCC 205763</strain>
    </source>
</reference>
<feature type="region of interest" description="Disordered" evidence="1">
    <location>
        <begin position="1"/>
        <end position="26"/>
    </location>
</feature>
<keyword evidence="2" id="KW-0472">Membrane</keyword>
<dbReference type="EMBL" id="JANLCM010000002">
    <property type="protein sequence ID" value="MCS5720116.1"/>
    <property type="molecule type" value="Genomic_DNA"/>
</dbReference>
<keyword evidence="2" id="KW-0812">Transmembrane</keyword>
<protein>
    <submittedName>
        <fullName evidence="3">Phage holin family protein</fullName>
    </submittedName>
</protein>
<organism evidence="3 4">
    <name type="scientific">Herbiconiux aconitum</name>
    <dbReference type="NCBI Taxonomy" id="2970913"/>
    <lineage>
        <taxon>Bacteria</taxon>
        <taxon>Bacillati</taxon>
        <taxon>Actinomycetota</taxon>
        <taxon>Actinomycetes</taxon>
        <taxon>Micrococcales</taxon>
        <taxon>Microbacteriaceae</taxon>
        <taxon>Herbiconiux</taxon>
    </lineage>
</organism>
<gene>
    <name evidence="3" type="ORF">N1027_18450</name>
</gene>
<accession>A0ABT2GV71</accession>
<evidence type="ECO:0000313" key="3">
    <source>
        <dbReference type="EMBL" id="MCS5720116.1"/>
    </source>
</evidence>
<feature type="transmembrane region" description="Helical" evidence="2">
    <location>
        <begin position="98"/>
        <end position="119"/>
    </location>
</feature>